<comment type="caution">
    <text evidence="1">The sequence shown here is derived from an EMBL/GenBank/DDBJ whole genome shotgun (WGS) entry which is preliminary data.</text>
</comment>
<dbReference type="AlphaFoldDB" id="A0A9N9JAK5"/>
<sequence length="42" mass="4769">MDGSEDDLVFDYEALGENLENVNKESIEKLDDINGEEYEETG</sequence>
<proteinExistence type="predicted"/>
<organism evidence="1 2">
    <name type="scientific">Cetraspora pellucida</name>
    <dbReference type="NCBI Taxonomy" id="1433469"/>
    <lineage>
        <taxon>Eukaryota</taxon>
        <taxon>Fungi</taxon>
        <taxon>Fungi incertae sedis</taxon>
        <taxon>Mucoromycota</taxon>
        <taxon>Glomeromycotina</taxon>
        <taxon>Glomeromycetes</taxon>
        <taxon>Diversisporales</taxon>
        <taxon>Gigasporaceae</taxon>
        <taxon>Cetraspora</taxon>
    </lineage>
</organism>
<keyword evidence="2" id="KW-1185">Reference proteome</keyword>
<dbReference type="OrthoDB" id="10386550at2759"/>
<feature type="non-terminal residue" evidence="1">
    <location>
        <position position="42"/>
    </location>
</feature>
<protein>
    <submittedName>
        <fullName evidence="1">2602_t:CDS:1</fullName>
    </submittedName>
</protein>
<reference evidence="1" key="1">
    <citation type="submission" date="2021-06" db="EMBL/GenBank/DDBJ databases">
        <authorList>
            <person name="Kallberg Y."/>
            <person name="Tangrot J."/>
            <person name="Rosling A."/>
        </authorList>
    </citation>
    <scope>NUCLEOTIDE SEQUENCE</scope>
    <source>
        <strain evidence="1">FL966</strain>
    </source>
</reference>
<evidence type="ECO:0000313" key="1">
    <source>
        <dbReference type="EMBL" id="CAG8772697.1"/>
    </source>
</evidence>
<gene>
    <name evidence="1" type="ORF">CPELLU_LOCUS15956</name>
</gene>
<dbReference type="Proteomes" id="UP000789759">
    <property type="component" value="Unassembled WGS sequence"/>
</dbReference>
<accession>A0A9N9JAK5</accession>
<dbReference type="EMBL" id="CAJVQA010022199">
    <property type="protein sequence ID" value="CAG8772697.1"/>
    <property type="molecule type" value="Genomic_DNA"/>
</dbReference>
<name>A0A9N9JAK5_9GLOM</name>
<evidence type="ECO:0000313" key="2">
    <source>
        <dbReference type="Proteomes" id="UP000789759"/>
    </source>
</evidence>